<accession>A0A7C1FLA4</accession>
<gene>
    <name evidence="1" type="ORF">ENQ20_10345</name>
</gene>
<evidence type="ECO:0000313" key="1">
    <source>
        <dbReference type="EMBL" id="HDX31873.1"/>
    </source>
</evidence>
<dbReference type="AlphaFoldDB" id="A0A7C1FLA4"/>
<comment type="caution">
    <text evidence="1">The sequence shown here is derived from an EMBL/GenBank/DDBJ whole genome shotgun (WGS) entry which is preliminary data.</text>
</comment>
<name>A0A7C1FLA4_9CHLR</name>
<evidence type="ECO:0008006" key="2">
    <source>
        <dbReference type="Google" id="ProtNLM"/>
    </source>
</evidence>
<dbReference type="EMBL" id="DSMG01000101">
    <property type="protein sequence ID" value="HDX31873.1"/>
    <property type="molecule type" value="Genomic_DNA"/>
</dbReference>
<sequence>MVLDEKIYQYAQKPPRSLQEELLNFIQYLLVKAEQQKSRGGACCLYLPPCTLQPTVSLACARFAAVQARAINDLLAKQSQFYATLAMGYLQ</sequence>
<organism evidence="1">
    <name type="scientific">Caldilinea aerophila</name>
    <dbReference type="NCBI Taxonomy" id="133453"/>
    <lineage>
        <taxon>Bacteria</taxon>
        <taxon>Bacillati</taxon>
        <taxon>Chloroflexota</taxon>
        <taxon>Caldilineae</taxon>
        <taxon>Caldilineales</taxon>
        <taxon>Caldilineaceae</taxon>
        <taxon>Caldilinea</taxon>
    </lineage>
</organism>
<proteinExistence type="predicted"/>
<protein>
    <recommendedName>
        <fullName evidence="2">DUF2281 domain-containing protein</fullName>
    </recommendedName>
</protein>
<reference evidence="1" key="1">
    <citation type="journal article" date="2020" name="mSystems">
        <title>Genome- and Community-Level Interaction Insights into Carbon Utilization and Element Cycling Functions of Hydrothermarchaeota in Hydrothermal Sediment.</title>
        <authorList>
            <person name="Zhou Z."/>
            <person name="Liu Y."/>
            <person name="Xu W."/>
            <person name="Pan J."/>
            <person name="Luo Z.H."/>
            <person name="Li M."/>
        </authorList>
    </citation>
    <scope>NUCLEOTIDE SEQUENCE [LARGE SCALE GENOMIC DNA]</scope>
    <source>
        <strain evidence="1">SpSt-289</strain>
    </source>
</reference>